<keyword evidence="5" id="KW-1185">Reference proteome</keyword>
<evidence type="ECO:0000256" key="1">
    <source>
        <dbReference type="SAM" id="MobiDB-lite"/>
    </source>
</evidence>
<organism evidence="4 5">
    <name type="scientific">Symbiodinium microadriaticum</name>
    <name type="common">Dinoflagellate</name>
    <name type="synonym">Zooxanthella microadriatica</name>
    <dbReference type="NCBI Taxonomy" id="2951"/>
    <lineage>
        <taxon>Eukaryota</taxon>
        <taxon>Sar</taxon>
        <taxon>Alveolata</taxon>
        <taxon>Dinophyceae</taxon>
        <taxon>Suessiales</taxon>
        <taxon>Symbiodiniaceae</taxon>
        <taxon>Symbiodinium</taxon>
    </lineage>
</organism>
<reference evidence="4 5" key="1">
    <citation type="submission" date="2016-02" db="EMBL/GenBank/DDBJ databases">
        <title>Genome analysis of coral dinoflagellate symbionts highlights evolutionary adaptations to a symbiotic lifestyle.</title>
        <authorList>
            <person name="Aranda M."/>
            <person name="Li Y."/>
            <person name="Liew Y.J."/>
            <person name="Baumgarten S."/>
            <person name="Simakov O."/>
            <person name="Wilson M."/>
            <person name="Piel J."/>
            <person name="Ashoor H."/>
            <person name="Bougouffa S."/>
            <person name="Bajic V.B."/>
            <person name="Ryu T."/>
            <person name="Ravasi T."/>
            <person name="Bayer T."/>
            <person name="Micklem G."/>
            <person name="Kim H."/>
            <person name="Bhak J."/>
            <person name="Lajeunesse T.C."/>
            <person name="Voolstra C.R."/>
        </authorList>
    </citation>
    <scope>NUCLEOTIDE SEQUENCE [LARGE SCALE GENOMIC DNA]</scope>
    <source>
        <strain evidence="4 5">CCMP2467</strain>
    </source>
</reference>
<dbReference type="OrthoDB" id="194358at2759"/>
<accession>A0A1Q9DRG4</accession>
<dbReference type="Proteomes" id="UP000186817">
    <property type="component" value="Unassembled WGS sequence"/>
</dbReference>
<proteinExistence type="predicted"/>
<dbReference type="AlphaFoldDB" id="A0A1Q9DRG4"/>
<feature type="compositionally biased region" description="Basic and acidic residues" evidence="1">
    <location>
        <begin position="523"/>
        <end position="533"/>
    </location>
</feature>
<dbReference type="Pfam" id="PF17775">
    <property type="entry name" value="YchJ_M-like"/>
    <property type="match status" value="1"/>
</dbReference>
<dbReference type="Gene3D" id="3.10.450.50">
    <property type="match status" value="1"/>
</dbReference>
<feature type="signal peptide" evidence="2">
    <location>
        <begin position="1"/>
        <end position="32"/>
    </location>
</feature>
<sequence>MAAWHRHLAGRSCTCLLVALWLLPSLRDDGWGSVFTNASIRTGRQAALAAPAGQRRASSDSDLDLEERRAKCPLSQEQLESDHGEKWGDVRDILVGLRAASPEAIMRARFTALRFQDPQFLAATEKDDNQSIRDRAKQWSLLLGLEEMGMFDKMMNLNSDAFNLREPAGFEVLSADGEWVEFRIVCSSKTLTEKSRFVKDRKYGWIYGGETEYSEARIRAKNQQEESRERAMKRREEIQQKQRQARERGRTEAQVGDFVKHCEAQKNIAMVSWQKTFSELSDQMTAEDKKQEVLLGAQGQMALQKLFRPPTLHTMGYVRAGHVPKEIRQLLLSHLNKHRSRSFVAAFNPLLGNQRKAKALPLLPEWTKKGGFIDNLLRPILEKASGKKMELVRVGASLRIYEEGASLMQHVDSPETPITVAMPLEANGAGSSWHLQIGDPQGHKHRPIPLQPGQLLIYEGARLAHGRAGQLPHGDLTMAFAYYRPKANYEAKRIQRTLDQLLASHNAAQRGPSKPPPPKPRKKHEEFRKMDEL</sequence>
<evidence type="ECO:0000259" key="3">
    <source>
        <dbReference type="Pfam" id="PF17775"/>
    </source>
</evidence>
<name>A0A1Q9DRG4_SYMMI</name>
<evidence type="ECO:0000313" key="5">
    <source>
        <dbReference type="Proteomes" id="UP000186817"/>
    </source>
</evidence>
<evidence type="ECO:0000313" key="4">
    <source>
        <dbReference type="EMBL" id="OLP97762.1"/>
    </source>
</evidence>
<gene>
    <name evidence="4" type="ORF">AK812_SmicGene19865</name>
</gene>
<comment type="caution">
    <text evidence="4">The sequence shown here is derived from an EMBL/GenBank/DDBJ whole genome shotgun (WGS) entry which is preliminary data.</text>
</comment>
<feature type="region of interest" description="Disordered" evidence="1">
    <location>
        <begin position="501"/>
        <end position="533"/>
    </location>
</feature>
<feature type="compositionally biased region" description="Basic and acidic residues" evidence="1">
    <location>
        <begin position="222"/>
        <end position="251"/>
    </location>
</feature>
<dbReference type="EMBL" id="LSRX01000422">
    <property type="protein sequence ID" value="OLP97762.1"/>
    <property type="molecule type" value="Genomic_DNA"/>
</dbReference>
<feature type="chain" id="PRO_5013271656" description="YchJ-like middle NTF2-like domain-containing protein" evidence="2">
    <location>
        <begin position="33"/>
        <end position="533"/>
    </location>
</feature>
<feature type="domain" description="YchJ-like middle NTF2-like" evidence="3">
    <location>
        <begin position="101"/>
        <end position="207"/>
    </location>
</feature>
<keyword evidence="2" id="KW-0732">Signal</keyword>
<protein>
    <recommendedName>
        <fullName evidence="3">YchJ-like middle NTF2-like domain-containing protein</fullName>
    </recommendedName>
</protein>
<evidence type="ECO:0000256" key="2">
    <source>
        <dbReference type="SAM" id="SignalP"/>
    </source>
</evidence>
<dbReference type="InterPro" id="IPR048469">
    <property type="entry name" value="YchJ-like_M"/>
</dbReference>
<feature type="region of interest" description="Disordered" evidence="1">
    <location>
        <begin position="222"/>
        <end position="252"/>
    </location>
</feature>